<evidence type="ECO:0000313" key="2">
    <source>
        <dbReference type="Proteomes" id="UP000254031"/>
    </source>
</evidence>
<dbReference type="RefSeq" id="WP_020824204.1">
    <property type="nucleotide sequence ID" value="NZ_CP017484.1"/>
</dbReference>
<accession>A0A378NEQ1</accession>
<dbReference type="AlphaFoldDB" id="A0A378NEQ1"/>
<reference evidence="1 2" key="1">
    <citation type="submission" date="2018-06" db="EMBL/GenBank/DDBJ databases">
        <authorList>
            <consortium name="Pathogen Informatics"/>
            <person name="Doyle S."/>
        </authorList>
    </citation>
    <scope>NUCLEOTIDE SEQUENCE [LARGE SCALE GENOMIC DNA]</scope>
    <source>
        <strain evidence="1 2">NCTC9380</strain>
    </source>
</reference>
<proteinExistence type="predicted"/>
<gene>
    <name evidence="1" type="ORF">NCTC9380_02232</name>
</gene>
<dbReference type="EMBL" id="UGPL01000006">
    <property type="protein sequence ID" value="STY66901.1"/>
    <property type="molecule type" value="Genomic_DNA"/>
</dbReference>
<organism evidence="1 2">
    <name type="scientific">Mannheimia haemolytica</name>
    <name type="common">Pasteurella haemolytica</name>
    <dbReference type="NCBI Taxonomy" id="75985"/>
    <lineage>
        <taxon>Bacteria</taxon>
        <taxon>Pseudomonadati</taxon>
        <taxon>Pseudomonadota</taxon>
        <taxon>Gammaproteobacteria</taxon>
        <taxon>Pasteurellales</taxon>
        <taxon>Pasteurellaceae</taxon>
        <taxon>Mannheimia</taxon>
    </lineage>
</organism>
<name>A0A378NEQ1_MANHA</name>
<dbReference type="Gene3D" id="4.10.410.40">
    <property type="match status" value="1"/>
</dbReference>
<dbReference type="Proteomes" id="UP000254031">
    <property type="component" value="Unassembled WGS sequence"/>
</dbReference>
<evidence type="ECO:0000313" key="1">
    <source>
        <dbReference type="EMBL" id="STY66901.1"/>
    </source>
</evidence>
<protein>
    <submittedName>
        <fullName evidence="1">Uncharacterized protein</fullName>
    </submittedName>
</protein>
<sequence length="213" mass="23294">MAKTTKVQGTKFRISVGREAQKAITAINLNTATLTIASSGYKKGDAIEITGCGQLDGIYPVLSVTGEQVKLCEEVKWEGKDLPTSYTKAKAALVQFSEQFCAVKNIEKSDDTLNTEDVTTVCSEGTETEPGEIEFGSIKLSFFHKPTTEMQARLRELFFNKSTFAYKLELPDNHGTTYGVGFIESGNGFSGEVKGKYEGSVSIKPSKRDYLLV</sequence>